<keyword evidence="2" id="KW-0645">Protease</keyword>
<dbReference type="InterPro" id="IPR001915">
    <property type="entry name" value="Peptidase_M48"/>
</dbReference>
<dbReference type="GO" id="GO:0016020">
    <property type="term" value="C:membrane"/>
    <property type="evidence" value="ECO:0007669"/>
    <property type="project" value="TreeGrafter"/>
</dbReference>
<name>A0A1F6T775_9PROT</name>
<evidence type="ECO:0000256" key="7">
    <source>
        <dbReference type="SAM" id="MobiDB-lite"/>
    </source>
</evidence>
<feature type="signal peptide" evidence="8">
    <location>
        <begin position="1"/>
        <end position="21"/>
    </location>
</feature>
<dbReference type="PANTHER" id="PTHR22726:SF24">
    <property type="entry name" value="M48 FAMILY METALLOPEPTIDASE"/>
    <property type="match status" value="1"/>
</dbReference>
<sequence>MPRLFRLLILLPALSVMGGCALNPVSGGADFVVLTESQEIALGRRGAAQVDRQYTRYENPALQAYVTRIGQRLAALSHRPKLDWRFTVLDSPEVNAFALPGGRIYITRGLMAYLHSEAELAAVLGHEIGHVTARHAVNQVSKTAAFGLGLDILGARVPELRSAGAQQNLQLLGDVLLKGYGREHELQSDRLGAEYLARAGYDPEAMMAVIAVLKNQEEYEKRRAAGEGRAARVYHGVFATHPSNDQRLKQIVGEAQRFKTATANHRGRDEYLEQIQGLRFGDDTTHGVVRGQQFLNRELDLAITFPPGWRLNTSNSVLVAVNPARDAVIQMEKPPLAVGTHTPSSYLRALLKRDQFDHEQTSTLPGGQATHEAVTRLRTPFGVGAARVVTVFHRGQPLVFLAAARNPGAEARLRSELTASLGQMRPLSADERRLAGGLRLTVIPATGIAFRELARRYPALNEDQLRLLNGRYPDGQPRPGELIKVVDAPDLKAGRVSETSRASITAHDPRTRVPGVPPITPPIGEVVK</sequence>
<dbReference type="Proteomes" id="UP000178379">
    <property type="component" value="Unassembled WGS sequence"/>
</dbReference>
<keyword evidence="4" id="KW-0378">Hydrolase</keyword>
<dbReference type="CDD" id="cd07333">
    <property type="entry name" value="M48C_bepA_like"/>
    <property type="match status" value="1"/>
</dbReference>
<evidence type="ECO:0000256" key="8">
    <source>
        <dbReference type="SAM" id="SignalP"/>
    </source>
</evidence>
<feature type="domain" description="Peptidase M48" evidence="9">
    <location>
        <begin position="61"/>
        <end position="253"/>
    </location>
</feature>
<feature type="region of interest" description="Disordered" evidence="7">
    <location>
        <begin position="496"/>
        <end position="528"/>
    </location>
</feature>
<evidence type="ECO:0000256" key="5">
    <source>
        <dbReference type="ARBA" id="ARBA00022833"/>
    </source>
</evidence>
<evidence type="ECO:0000256" key="3">
    <source>
        <dbReference type="ARBA" id="ARBA00022723"/>
    </source>
</evidence>
<accession>A0A1F6T775</accession>
<dbReference type="EMBL" id="MFSQ01000048">
    <property type="protein sequence ID" value="OGI40895.1"/>
    <property type="molecule type" value="Genomic_DNA"/>
</dbReference>
<dbReference type="AlphaFoldDB" id="A0A1F6T775"/>
<evidence type="ECO:0000256" key="1">
    <source>
        <dbReference type="ARBA" id="ARBA00001947"/>
    </source>
</evidence>
<protein>
    <recommendedName>
        <fullName evidence="9">Peptidase M48 domain-containing protein</fullName>
    </recommendedName>
</protein>
<reference evidence="10 11" key="1">
    <citation type="journal article" date="2016" name="Nat. Commun.">
        <title>Thousands of microbial genomes shed light on interconnected biogeochemical processes in an aquifer system.</title>
        <authorList>
            <person name="Anantharaman K."/>
            <person name="Brown C.T."/>
            <person name="Hug L.A."/>
            <person name="Sharon I."/>
            <person name="Castelle C.J."/>
            <person name="Probst A.J."/>
            <person name="Thomas B.C."/>
            <person name="Singh A."/>
            <person name="Wilkins M.J."/>
            <person name="Karaoz U."/>
            <person name="Brodie E.L."/>
            <person name="Williams K.H."/>
            <person name="Hubbard S.S."/>
            <person name="Banfield J.F."/>
        </authorList>
    </citation>
    <scope>NUCLEOTIDE SEQUENCE [LARGE SCALE GENOMIC DNA]</scope>
</reference>
<keyword evidence="6" id="KW-0482">Metalloprotease</keyword>
<proteinExistence type="predicted"/>
<keyword evidence="3" id="KW-0479">Metal-binding</keyword>
<dbReference type="PROSITE" id="PS51257">
    <property type="entry name" value="PROKAR_LIPOPROTEIN"/>
    <property type="match status" value="1"/>
</dbReference>
<evidence type="ECO:0000313" key="10">
    <source>
        <dbReference type="EMBL" id="OGI40895.1"/>
    </source>
</evidence>
<organism evidence="10 11">
    <name type="scientific">Candidatus Muproteobacteria bacterium RBG_16_62_13</name>
    <dbReference type="NCBI Taxonomy" id="1817756"/>
    <lineage>
        <taxon>Bacteria</taxon>
        <taxon>Pseudomonadati</taxon>
        <taxon>Pseudomonadota</taxon>
        <taxon>Candidatus Muproteobacteria</taxon>
    </lineage>
</organism>
<evidence type="ECO:0000256" key="2">
    <source>
        <dbReference type="ARBA" id="ARBA00022670"/>
    </source>
</evidence>
<dbReference type="GO" id="GO:0046872">
    <property type="term" value="F:metal ion binding"/>
    <property type="evidence" value="ECO:0007669"/>
    <property type="project" value="UniProtKB-KW"/>
</dbReference>
<dbReference type="Gene3D" id="3.30.2010.10">
    <property type="entry name" value="Metalloproteases ('zincins'), catalytic domain"/>
    <property type="match status" value="1"/>
</dbReference>
<dbReference type="Pfam" id="PF01435">
    <property type="entry name" value="Peptidase_M48"/>
    <property type="match status" value="1"/>
</dbReference>
<dbReference type="GO" id="GO:0004222">
    <property type="term" value="F:metalloendopeptidase activity"/>
    <property type="evidence" value="ECO:0007669"/>
    <property type="project" value="InterPro"/>
</dbReference>
<gene>
    <name evidence="10" type="ORF">A2140_00545</name>
</gene>
<dbReference type="PANTHER" id="PTHR22726">
    <property type="entry name" value="METALLOENDOPEPTIDASE OMA1"/>
    <property type="match status" value="1"/>
</dbReference>
<keyword evidence="5" id="KW-0862">Zinc</keyword>
<dbReference type="InterPro" id="IPR051156">
    <property type="entry name" value="Mito/Outer_Membr_Metalloprot"/>
</dbReference>
<evidence type="ECO:0000256" key="4">
    <source>
        <dbReference type="ARBA" id="ARBA00022801"/>
    </source>
</evidence>
<dbReference type="GO" id="GO:0051603">
    <property type="term" value="P:proteolysis involved in protein catabolic process"/>
    <property type="evidence" value="ECO:0007669"/>
    <property type="project" value="TreeGrafter"/>
</dbReference>
<feature type="chain" id="PRO_5009526578" description="Peptidase M48 domain-containing protein" evidence="8">
    <location>
        <begin position="22"/>
        <end position="528"/>
    </location>
</feature>
<keyword evidence="8" id="KW-0732">Signal</keyword>
<comment type="caution">
    <text evidence="10">The sequence shown here is derived from an EMBL/GenBank/DDBJ whole genome shotgun (WGS) entry which is preliminary data.</text>
</comment>
<comment type="cofactor">
    <cofactor evidence="1">
        <name>Zn(2+)</name>
        <dbReference type="ChEBI" id="CHEBI:29105"/>
    </cofactor>
</comment>
<evidence type="ECO:0000256" key="6">
    <source>
        <dbReference type="ARBA" id="ARBA00023049"/>
    </source>
</evidence>
<evidence type="ECO:0000259" key="9">
    <source>
        <dbReference type="Pfam" id="PF01435"/>
    </source>
</evidence>
<evidence type="ECO:0000313" key="11">
    <source>
        <dbReference type="Proteomes" id="UP000178379"/>
    </source>
</evidence>